<reference evidence="1 2" key="1">
    <citation type="journal article" date="2018" name="Science">
        <title>The opium poppy genome and morphinan production.</title>
        <authorList>
            <person name="Guo L."/>
            <person name="Winzer T."/>
            <person name="Yang X."/>
            <person name="Li Y."/>
            <person name="Ning Z."/>
            <person name="He Z."/>
            <person name="Teodor R."/>
            <person name="Lu Y."/>
            <person name="Bowser T.A."/>
            <person name="Graham I.A."/>
            <person name="Ye K."/>
        </authorList>
    </citation>
    <scope>NUCLEOTIDE SEQUENCE [LARGE SCALE GENOMIC DNA]</scope>
    <source>
        <strain evidence="2">cv. HN1</strain>
        <tissue evidence="1">Leaves</tissue>
    </source>
</reference>
<gene>
    <name evidence="1" type="ORF">C5167_008004</name>
</gene>
<proteinExistence type="predicted"/>
<organism evidence="1 2">
    <name type="scientific">Papaver somniferum</name>
    <name type="common">Opium poppy</name>
    <dbReference type="NCBI Taxonomy" id="3469"/>
    <lineage>
        <taxon>Eukaryota</taxon>
        <taxon>Viridiplantae</taxon>
        <taxon>Streptophyta</taxon>
        <taxon>Embryophyta</taxon>
        <taxon>Tracheophyta</taxon>
        <taxon>Spermatophyta</taxon>
        <taxon>Magnoliopsida</taxon>
        <taxon>Ranunculales</taxon>
        <taxon>Papaveraceae</taxon>
        <taxon>Papaveroideae</taxon>
        <taxon>Papaver</taxon>
    </lineage>
</organism>
<accession>A0A4Y7JUD7</accession>
<sequence>MCGGRNGFLSFTASVQEGFGHAKAFFVGNTMKLMARNEKESSEADLHTYKMQVDATNAAEDTKKRNGFVSFTASVQKGLKYVEAFVVGNTMKLMARNEKELSEADLHIAKMQVDATNAAENTKKRIAKK</sequence>
<name>A0A4Y7JUD7_PAPSO</name>
<protein>
    <submittedName>
        <fullName evidence="1">Uncharacterized protein</fullName>
    </submittedName>
</protein>
<dbReference type="Gramene" id="RZC64317">
    <property type="protein sequence ID" value="RZC64317"/>
    <property type="gene ID" value="C5167_008004"/>
</dbReference>
<dbReference type="Proteomes" id="UP000316621">
    <property type="component" value="Chromosome 6"/>
</dbReference>
<evidence type="ECO:0000313" key="1">
    <source>
        <dbReference type="EMBL" id="RZC64317.1"/>
    </source>
</evidence>
<dbReference type="EMBL" id="CM010720">
    <property type="protein sequence ID" value="RZC64317.1"/>
    <property type="molecule type" value="Genomic_DNA"/>
</dbReference>
<keyword evidence="2" id="KW-1185">Reference proteome</keyword>
<evidence type="ECO:0000313" key="2">
    <source>
        <dbReference type="Proteomes" id="UP000316621"/>
    </source>
</evidence>
<dbReference type="AlphaFoldDB" id="A0A4Y7JUD7"/>